<dbReference type="GeneID" id="303486204"/>
<dbReference type="Pfam" id="PF04338">
    <property type="entry name" value="DUF481"/>
    <property type="match status" value="1"/>
</dbReference>
<evidence type="ECO:0008006" key="4">
    <source>
        <dbReference type="Google" id="ProtNLM"/>
    </source>
</evidence>
<name>A0ABM6MC17_9SPHN</name>
<organism evidence="2 3">
    <name type="scientific">Blastomonas fulva</name>
    <dbReference type="NCBI Taxonomy" id="1550728"/>
    <lineage>
        <taxon>Bacteria</taxon>
        <taxon>Pseudomonadati</taxon>
        <taxon>Pseudomonadota</taxon>
        <taxon>Alphaproteobacteria</taxon>
        <taxon>Sphingomonadales</taxon>
        <taxon>Sphingomonadaceae</taxon>
        <taxon>Blastomonas</taxon>
    </lineage>
</organism>
<dbReference type="InterPro" id="IPR007433">
    <property type="entry name" value="DUF481"/>
</dbReference>
<dbReference type="RefSeq" id="WP_069051663.1">
    <property type="nucleotide sequence ID" value="NZ_CP020083.1"/>
</dbReference>
<dbReference type="Proteomes" id="UP000258016">
    <property type="component" value="Chromosome"/>
</dbReference>
<dbReference type="EMBL" id="CP020083">
    <property type="protein sequence ID" value="ASR53490.1"/>
    <property type="molecule type" value="Genomic_DNA"/>
</dbReference>
<accession>A0ABM6MC17</accession>
<feature type="chain" id="PRO_5045705909" description="Salt-induced outer membrane protein" evidence="1">
    <location>
        <begin position="26"/>
        <end position="326"/>
    </location>
</feature>
<evidence type="ECO:0000313" key="3">
    <source>
        <dbReference type="Proteomes" id="UP000258016"/>
    </source>
</evidence>
<evidence type="ECO:0000256" key="1">
    <source>
        <dbReference type="SAM" id="SignalP"/>
    </source>
</evidence>
<sequence>MTTTRAALSVLAVILAAAQPLAAQAPDGITKLIDTALRSGDKAGLDVVLRYAKQAHPQAAEAIDAQVAAFRTDSSTQTAPPPPAATVVVAEAAVPVAPVVAASAQPAEETAHAQTKWSGEGELGAFTTTGNAPGMGLAAGLKLTAEGEDWRVGLLGRADYQETSDVVVREQYRFSVEPNYKFNERGYVYGLGQYEQDRFQGFHARYSISGGVGYSFLTGDNAKLSVKAGPAWRFTQLTTGMDESVVAGLASVDIKLKLTPTISLSEAASAYVDEQRSTLFSVAALDSQLIGKLKARLSYTVQYESTPALGRAPTDTTSRLTLVYGF</sequence>
<gene>
    <name evidence="2" type="ORF">B5J99_11545</name>
</gene>
<evidence type="ECO:0000313" key="2">
    <source>
        <dbReference type="EMBL" id="ASR53490.1"/>
    </source>
</evidence>
<keyword evidence="3" id="KW-1185">Reference proteome</keyword>
<keyword evidence="1" id="KW-0732">Signal</keyword>
<proteinExistence type="predicted"/>
<feature type="signal peptide" evidence="1">
    <location>
        <begin position="1"/>
        <end position="25"/>
    </location>
</feature>
<reference evidence="2 3" key="1">
    <citation type="submission" date="2017-03" db="EMBL/GenBank/DDBJ databases">
        <title>Complete genome sequence of Blastomonas fulva degrading microcsystin LR.</title>
        <authorList>
            <person name="Lee H.-g."/>
            <person name="Jin L."/>
            <person name="oh H.-M."/>
        </authorList>
    </citation>
    <scope>NUCLEOTIDE SEQUENCE [LARGE SCALE GENOMIC DNA]</scope>
    <source>
        <strain evidence="2 3">T2</strain>
    </source>
</reference>
<protein>
    <recommendedName>
        <fullName evidence="4">Salt-induced outer membrane protein</fullName>
    </recommendedName>
</protein>